<gene>
    <name evidence="2" type="ORF">SBOR_2663</name>
</gene>
<organism evidence="2 3">
    <name type="scientific">Sclerotinia borealis (strain F-4128)</name>
    <dbReference type="NCBI Taxonomy" id="1432307"/>
    <lineage>
        <taxon>Eukaryota</taxon>
        <taxon>Fungi</taxon>
        <taxon>Dikarya</taxon>
        <taxon>Ascomycota</taxon>
        <taxon>Pezizomycotina</taxon>
        <taxon>Leotiomycetes</taxon>
        <taxon>Helotiales</taxon>
        <taxon>Sclerotiniaceae</taxon>
        <taxon>Sclerotinia</taxon>
    </lineage>
</organism>
<proteinExistence type="predicted"/>
<evidence type="ECO:0000313" key="3">
    <source>
        <dbReference type="Proteomes" id="UP000019487"/>
    </source>
</evidence>
<sequence>MEPDSPLKSTNSYYLSRSPKHHDTAATMRIQGNTVPSTTKIKVLGVHIDSKLKWQEYVKQVLKKPGTQTNAGLNTNHDVNLRANPPTSETCMSDSDQPHTNLRE</sequence>
<feature type="compositionally biased region" description="Polar residues" evidence="1">
    <location>
        <begin position="85"/>
        <end position="104"/>
    </location>
</feature>
<dbReference type="Proteomes" id="UP000019487">
    <property type="component" value="Unassembled WGS sequence"/>
</dbReference>
<dbReference type="EMBL" id="AYSA01000111">
    <property type="protein sequence ID" value="ESZ96981.1"/>
    <property type="molecule type" value="Genomic_DNA"/>
</dbReference>
<evidence type="ECO:0000256" key="1">
    <source>
        <dbReference type="SAM" id="MobiDB-lite"/>
    </source>
</evidence>
<dbReference type="HOGENOM" id="CLU_2251628_0_0_1"/>
<feature type="region of interest" description="Disordered" evidence="1">
    <location>
        <begin position="67"/>
        <end position="104"/>
    </location>
</feature>
<protein>
    <submittedName>
        <fullName evidence="2">Uncharacterized protein</fullName>
    </submittedName>
</protein>
<dbReference type="OrthoDB" id="3564644at2759"/>
<keyword evidence="3" id="KW-1185">Reference proteome</keyword>
<evidence type="ECO:0000313" key="2">
    <source>
        <dbReference type="EMBL" id="ESZ96981.1"/>
    </source>
</evidence>
<feature type="region of interest" description="Disordered" evidence="1">
    <location>
        <begin position="1"/>
        <end position="26"/>
    </location>
</feature>
<reference evidence="2 3" key="1">
    <citation type="journal article" date="2014" name="Genome Announc.">
        <title>Draft genome sequence of Sclerotinia borealis, a psychrophilic plant pathogenic fungus.</title>
        <authorList>
            <person name="Mardanov A.V."/>
            <person name="Beletsky A.V."/>
            <person name="Kadnikov V.V."/>
            <person name="Ignatov A.N."/>
            <person name="Ravin N.V."/>
        </authorList>
    </citation>
    <scope>NUCLEOTIDE SEQUENCE [LARGE SCALE GENOMIC DNA]</scope>
    <source>
        <strain evidence="3">F-4157</strain>
    </source>
</reference>
<comment type="caution">
    <text evidence="2">The sequence shown here is derived from an EMBL/GenBank/DDBJ whole genome shotgun (WGS) entry which is preliminary data.</text>
</comment>
<feature type="compositionally biased region" description="Polar residues" evidence="1">
    <location>
        <begin position="67"/>
        <end position="78"/>
    </location>
</feature>
<accession>W9CMC2</accession>
<dbReference type="AlphaFoldDB" id="W9CMC2"/>
<name>W9CMC2_SCLBF</name>